<dbReference type="RefSeq" id="WP_311364334.1">
    <property type="nucleotide sequence ID" value="NZ_JAVRIC010000006.1"/>
</dbReference>
<dbReference type="InterPro" id="IPR036663">
    <property type="entry name" value="Fumarylacetoacetase_C_sf"/>
</dbReference>
<dbReference type="PANTHER" id="PTHR11820">
    <property type="entry name" value="ACYLPYRUVASE"/>
    <property type="match status" value="1"/>
</dbReference>
<dbReference type="EMBL" id="JAVRIC010000006">
    <property type="protein sequence ID" value="MDT0496940.1"/>
    <property type="molecule type" value="Genomic_DNA"/>
</dbReference>
<reference evidence="3 4" key="1">
    <citation type="submission" date="2023-09" db="EMBL/GenBank/DDBJ databases">
        <authorList>
            <person name="Rey-Velasco X."/>
        </authorList>
    </citation>
    <scope>NUCLEOTIDE SEQUENCE [LARGE SCALE GENOMIC DNA]</scope>
    <source>
        <strain evidence="3 4">W345</strain>
    </source>
</reference>
<organism evidence="3 4">
    <name type="scientific">Banduia mediterranea</name>
    <dbReference type="NCBI Taxonomy" id="3075609"/>
    <lineage>
        <taxon>Bacteria</taxon>
        <taxon>Pseudomonadati</taxon>
        <taxon>Pseudomonadota</taxon>
        <taxon>Gammaproteobacteria</taxon>
        <taxon>Nevskiales</taxon>
        <taxon>Algiphilaceae</taxon>
        <taxon>Banduia</taxon>
    </lineage>
</organism>
<dbReference type="Proteomes" id="UP001254608">
    <property type="component" value="Unassembled WGS sequence"/>
</dbReference>
<comment type="caution">
    <text evidence="3">The sequence shown here is derived from an EMBL/GenBank/DDBJ whole genome shotgun (WGS) entry which is preliminary data.</text>
</comment>
<dbReference type="PANTHER" id="PTHR11820:SF7">
    <property type="entry name" value="ACYLPYRUVASE FAHD1, MITOCHONDRIAL"/>
    <property type="match status" value="1"/>
</dbReference>
<sequence length="224" mass="24649">MAEPVLALARDFQHAVCMNDDIGRIFCIGRNYAAHIEELGNSPDSGCVVFMKPVSALVAPGEPIRLPRGRGETHHEAELVVSVTGGGFDVPVESAYEWIAGITLGLDLTLRDLQRELKKSGQPWELAKSFDGSAPLGNFRPYNNQDLQNLQFECRVNREVRQRGDTSLMLYPVFRLINILSQSWALQPGDVIFTGTPAGVGPLKPGDTVELSSPQLGPYRWTCE</sequence>
<evidence type="ECO:0000259" key="2">
    <source>
        <dbReference type="Pfam" id="PF01557"/>
    </source>
</evidence>
<name>A0ABU2WGE2_9GAMM</name>
<dbReference type="Gene3D" id="3.90.850.10">
    <property type="entry name" value="Fumarylacetoacetase-like, C-terminal domain"/>
    <property type="match status" value="1"/>
</dbReference>
<dbReference type="SUPFAM" id="SSF56529">
    <property type="entry name" value="FAH"/>
    <property type="match status" value="1"/>
</dbReference>
<keyword evidence="3" id="KW-0378">Hydrolase</keyword>
<evidence type="ECO:0000313" key="4">
    <source>
        <dbReference type="Proteomes" id="UP001254608"/>
    </source>
</evidence>
<dbReference type="InterPro" id="IPR011234">
    <property type="entry name" value="Fumarylacetoacetase-like_C"/>
</dbReference>
<evidence type="ECO:0000313" key="3">
    <source>
        <dbReference type="EMBL" id="MDT0496940.1"/>
    </source>
</evidence>
<feature type="domain" description="Fumarylacetoacetase-like C-terminal" evidence="2">
    <location>
        <begin position="25"/>
        <end position="220"/>
    </location>
</feature>
<evidence type="ECO:0000256" key="1">
    <source>
        <dbReference type="ARBA" id="ARBA00022723"/>
    </source>
</evidence>
<keyword evidence="4" id="KW-1185">Reference proteome</keyword>
<keyword evidence="1" id="KW-0479">Metal-binding</keyword>
<gene>
    <name evidence="3" type="ORF">RM530_06115</name>
</gene>
<dbReference type="GO" id="GO:0016787">
    <property type="term" value="F:hydrolase activity"/>
    <property type="evidence" value="ECO:0007669"/>
    <property type="project" value="UniProtKB-KW"/>
</dbReference>
<proteinExistence type="predicted"/>
<protein>
    <submittedName>
        <fullName evidence="3">Fumarylacetoacetate hydrolase family protein</fullName>
    </submittedName>
</protein>
<dbReference type="Pfam" id="PF01557">
    <property type="entry name" value="FAA_hydrolase"/>
    <property type="match status" value="1"/>
</dbReference>
<accession>A0ABU2WGE2</accession>